<protein>
    <submittedName>
        <fullName evidence="1">Uncharacterized protein</fullName>
    </submittedName>
</protein>
<dbReference type="Gene3D" id="1.10.10.60">
    <property type="entry name" value="Homeodomain-like"/>
    <property type="match status" value="1"/>
</dbReference>
<evidence type="ECO:0000313" key="1">
    <source>
        <dbReference type="EMBL" id="MDQ0177824.1"/>
    </source>
</evidence>
<dbReference type="Proteomes" id="UP001223586">
    <property type="component" value="Unassembled WGS sequence"/>
</dbReference>
<dbReference type="InterPro" id="IPR009057">
    <property type="entry name" value="Homeodomain-like_sf"/>
</dbReference>
<accession>A0ABT9WX60</accession>
<gene>
    <name evidence="1" type="ORF">J2S08_003715</name>
</gene>
<keyword evidence="2" id="KW-1185">Reference proteome</keyword>
<reference evidence="1 2" key="1">
    <citation type="submission" date="2023-07" db="EMBL/GenBank/DDBJ databases">
        <title>Genomic Encyclopedia of Type Strains, Phase IV (KMG-IV): sequencing the most valuable type-strain genomes for metagenomic binning, comparative biology and taxonomic classification.</title>
        <authorList>
            <person name="Goeker M."/>
        </authorList>
    </citation>
    <scope>NUCLEOTIDE SEQUENCE [LARGE SCALE GENOMIC DNA]</scope>
    <source>
        <strain evidence="1 2">DSM 23837</strain>
    </source>
</reference>
<dbReference type="RefSeq" id="WP_307232154.1">
    <property type="nucleotide sequence ID" value="NZ_JAUSTT010000028.1"/>
</dbReference>
<proteinExistence type="predicted"/>
<sequence length="94" mass="11058">MSNKVDIYNLIVETAYKMFSKNGFEKTSLSMIAKEVEFRSQHSKDKIINVLFEEICKKSNFHILLHFKNINAEGFKQFMLSIGYQMIVEQEIDD</sequence>
<dbReference type="SUPFAM" id="SSF46689">
    <property type="entry name" value="Homeodomain-like"/>
    <property type="match status" value="1"/>
</dbReference>
<name>A0ABT9WX60_9BACI</name>
<organism evidence="1 2">
    <name type="scientific">Bacillus chungangensis</name>
    <dbReference type="NCBI Taxonomy" id="587633"/>
    <lineage>
        <taxon>Bacteria</taxon>
        <taxon>Bacillati</taxon>
        <taxon>Bacillota</taxon>
        <taxon>Bacilli</taxon>
        <taxon>Bacillales</taxon>
        <taxon>Bacillaceae</taxon>
        <taxon>Bacillus</taxon>
    </lineage>
</organism>
<evidence type="ECO:0000313" key="2">
    <source>
        <dbReference type="Proteomes" id="UP001223586"/>
    </source>
</evidence>
<dbReference type="EMBL" id="JAUSTT010000028">
    <property type="protein sequence ID" value="MDQ0177824.1"/>
    <property type="molecule type" value="Genomic_DNA"/>
</dbReference>
<comment type="caution">
    <text evidence="1">The sequence shown here is derived from an EMBL/GenBank/DDBJ whole genome shotgun (WGS) entry which is preliminary data.</text>
</comment>